<dbReference type="AlphaFoldDB" id="A0A6A1VMM6"/>
<dbReference type="InterPro" id="IPR005554">
    <property type="entry name" value="NOL6/Upt22"/>
</dbReference>
<dbReference type="OrthoDB" id="10251401at2759"/>
<dbReference type="PANTHER" id="PTHR17972">
    <property type="entry name" value="NUCLEOLAR RNA-ASSOCIATED PROTEIN"/>
    <property type="match status" value="1"/>
</dbReference>
<dbReference type="Pfam" id="PF03813">
    <property type="entry name" value="Nrap"/>
    <property type="match status" value="1"/>
</dbReference>
<keyword evidence="13" id="KW-1185">Reference proteome</keyword>
<dbReference type="GO" id="GO:0032545">
    <property type="term" value="C:CURI complex"/>
    <property type="evidence" value="ECO:0007669"/>
    <property type="project" value="TreeGrafter"/>
</dbReference>
<reference evidence="12 13" key="1">
    <citation type="journal article" date="2019" name="Plant Biotechnol. J.">
        <title>The red bayberry genome and genetic basis of sex determination.</title>
        <authorList>
            <person name="Jia H.M."/>
            <person name="Jia H.J."/>
            <person name="Cai Q.L."/>
            <person name="Wang Y."/>
            <person name="Zhao H.B."/>
            <person name="Yang W.F."/>
            <person name="Wang G.Y."/>
            <person name="Li Y.H."/>
            <person name="Zhan D.L."/>
            <person name="Shen Y.T."/>
            <person name="Niu Q.F."/>
            <person name="Chang L."/>
            <person name="Qiu J."/>
            <person name="Zhao L."/>
            <person name="Xie H.B."/>
            <person name="Fu W.Y."/>
            <person name="Jin J."/>
            <person name="Li X.W."/>
            <person name="Jiao Y."/>
            <person name="Zhou C.C."/>
            <person name="Tu T."/>
            <person name="Chai C.Y."/>
            <person name="Gao J.L."/>
            <person name="Fan L.J."/>
            <person name="van de Weg E."/>
            <person name="Wang J.Y."/>
            <person name="Gao Z.S."/>
        </authorList>
    </citation>
    <scope>NUCLEOTIDE SEQUENCE [LARGE SCALE GENOMIC DNA]</scope>
    <source>
        <tissue evidence="12">Leaves</tissue>
    </source>
</reference>
<dbReference type="Proteomes" id="UP000516437">
    <property type="component" value="Chromosome 5"/>
</dbReference>
<dbReference type="GO" id="GO:0034456">
    <property type="term" value="C:UTP-C complex"/>
    <property type="evidence" value="ECO:0007669"/>
    <property type="project" value="TreeGrafter"/>
</dbReference>
<dbReference type="Pfam" id="PF17407">
    <property type="entry name" value="Nrap_D6"/>
    <property type="match status" value="1"/>
</dbReference>
<organism evidence="12 13">
    <name type="scientific">Morella rubra</name>
    <name type="common">Chinese bayberry</name>
    <dbReference type="NCBI Taxonomy" id="262757"/>
    <lineage>
        <taxon>Eukaryota</taxon>
        <taxon>Viridiplantae</taxon>
        <taxon>Streptophyta</taxon>
        <taxon>Embryophyta</taxon>
        <taxon>Tracheophyta</taxon>
        <taxon>Spermatophyta</taxon>
        <taxon>Magnoliopsida</taxon>
        <taxon>eudicotyledons</taxon>
        <taxon>Gunneridae</taxon>
        <taxon>Pentapetalae</taxon>
        <taxon>rosids</taxon>
        <taxon>fabids</taxon>
        <taxon>Fagales</taxon>
        <taxon>Myricaceae</taxon>
        <taxon>Morella</taxon>
    </lineage>
</organism>
<evidence type="ECO:0000259" key="9">
    <source>
        <dbReference type="Pfam" id="PF17405"/>
    </source>
</evidence>
<dbReference type="Gene3D" id="1.10.1410.10">
    <property type="match status" value="2"/>
</dbReference>
<comment type="caution">
    <text evidence="12">The sequence shown here is derived from an EMBL/GenBank/DDBJ whole genome shotgun (WGS) entry which is preliminary data.</text>
</comment>
<accession>A0A6A1VMM6</accession>
<dbReference type="InterPro" id="IPR035368">
    <property type="entry name" value="Nrap_D3"/>
</dbReference>
<dbReference type="Pfam" id="PF17406">
    <property type="entry name" value="Nrap_D5"/>
    <property type="match status" value="1"/>
</dbReference>
<comment type="subcellular location">
    <subcellularLocation>
        <location evidence="1 5">Nucleus</location>
        <location evidence="1 5">Nucleolus</location>
    </subcellularLocation>
</comment>
<dbReference type="Pfam" id="PF17405">
    <property type="entry name" value="Nrap_D4"/>
    <property type="match status" value="1"/>
</dbReference>
<protein>
    <submittedName>
        <fullName evidence="12">Nucleolar protein 6</fullName>
    </submittedName>
</protein>
<comment type="similarity">
    <text evidence="2 5">Belongs to the NRAP family.</text>
</comment>
<dbReference type="PANTHER" id="PTHR17972:SF0">
    <property type="entry name" value="NUCLEOLAR PROTEIN 6"/>
    <property type="match status" value="1"/>
</dbReference>
<dbReference type="InterPro" id="IPR035367">
    <property type="entry name" value="Nrap_D2"/>
</dbReference>
<feature type="domain" description="Nrap protein" evidence="8">
    <location>
        <begin position="437"/>
        <end position="591"/>
    </location>
</feature>
<dbReference type="Pfam" id="PF17404">
    <property type="entry name" value="Nrap_D3"/>
    <property type="match status" value="1"/>
</dbReference>
<keyword evidence="3 5" id="KW-0694">RNA-binding</keyword>
<keyword evidence="4 5" id="KW-0539">Nucleus</keyword>
<evidence type="ECO:0000313" key="12">
    <source>
        <dbReference type="EMBL" id="KAB1213028.1"/>
    </source>
</evidence>
<dbReference type="GO" id="GO:0032040">
    <property type="term" value="C:small-subunit processome"/>
    <property type="evidence" value="ECO:0007669"/>
    <property type="project" value="TreeGrafter"/>
</dbReference>
<feature type="domain" description="Nrap protein" evidence="9">
    <location>
        <begin position="620"/>
        <end position="787"/>
    </location>
</feature>
<evidence type="ECO:0000256" key="5">
    <source>
        <dbReference type="RuleBase" id="RU364032"/>
    </source>
</evidence>
<feature type="domain" description="Nrap protein" evidence="11">
    <location>
        <begin position="957"/>
        <end position="1074"/>
    </location>
</feature>
<dbReference type="Pfam" id="PF17403">
    <property type="entry name" value="Nrap_D2"/>
    <property type="match status" value="1"/>
</dbReference>
<evidence type="ECO:0000259" key="6">
    <source>
        <dbReference type="Pfam" id="PF03813"/>
    </source>
</evidence>
<evidence type="ECO:0000256" key="4">
    <source>
        <dbReference type="ARBA" id="ARBA00023242"/>
    </source>
</evidence>
<dbReference type="GO" id="GO:0003723">
    <property type="term" value="F:RNA binding"/>
    <property type="evidence" value="ECO:0007669"/>
    <property type="project" value="UniProtKB-KW"/>
</dbReference>
<evidence type="ECO:0000256" key="2">
    <source>
        <dbReference type="ARBA" id="ARBA00006674"/>
    </source>
</evidence>
<gene>
    <name evidence="12" type="ORF">CJ030_MR5G013082</name>
</gene>
<dbReference type="InterPro" id="IPR035371">
    <property type="entry name" value="Nrap_D6"/>
</dbReference>
<feature type="domain" description="Nrap protein" evidence="7">
    <location>
        <begin position="293"/>
        <end position="432"/>
    </location>
</feature>
<dbReference type="InterPro" id="IPR035369">
    <property type="entry name" value="Nrap_D4"/>
</dbReference>
<dbReference type="FunFam" id="1.10.1410.10:FF:000012">
    <property type="entry name" value="Nucleolar protein 6"/>
    <property type="match status" value="1"/>
</dbReference>
<name>A0A6A1VMM6_9ROSI</name>
<feature type="domain" description="Nrap protein" evidence="6">
    <location>
        <begin position="158"/>
        <end position="284"/>
    </location>
</feature>
<sequence>MEPDTFTDSMDLKVRELLKEVRLDYSPAFTQLVEDTVLAIKDGIDKIPEDLKVWAQRSSIYVHDCLNGFLISVILSYLASQNKINKSMKAKEILRVTLSFIGTLGPQKPIGSLTIIEGIVLLTAPGFVRDIGADAKLSSNIRSQNLSQIGGSYAIQCVAECFHEKDYLNHRYHAKRCLYLCIIKKYLKLSSVVCKVEWSTLQNEARKPVLLVYPAMHLAEVPGFFVRIIPTAKSLFAIAKLNLNRNNVRVLNHGGTIPQATPKYNSSILEDMFLEDSTELIRKTFLGWKELGESSILLKVWARQRSSIYVHDCLNGFLISVILSYLASQNKINKSMKAKEILRVTLSFIATSELWTRGLFFKREGEKAIPKEERMPNRETFPVVICNQSAAFNLAFRVSKIGFIELQEEAALTLKCMEKCKDGGFEEIFMTRVDYASKYDYCMRLNLKGKSEVHASGFCFDDECWRLYEQKVHTLLTQGLTDRAKFIRVTWRNTSSECSIENGLSMFDREPLLVGVLVSSLEKAFRVVDIGPSAENKEEALKFRTFWGEKAELRRFKDGTIAESTVWESEHWARHLILKRISEYVLLRHLSLAKENVVHVVHELDFSLVHGISDPISFSGSLLGALEVLSKRLRLIQDLPLRVSSVQPIDPAFRFTSVFPPEPHPLANDEVDVPRLRKLTPSCIQPLELEGSGNWPMDELSIEKTKTAFLLKIGESLQNTWGMTCIATEDDVDVFTSGYVFRLKILHERGLDLVKREIGRDQVKQVTSADKELFVRSQHSSMINGFQGRYPVYAPVVRLAKRWVASHLFSACLVEEVVELLVAYLFVKPLPFNNAPCSRISGFLRFLRLLSEYDWSFSALVVDINGDLSQNDKREISDNFTLCRKDYEENKQHGRTAMFLAAAYDKASEAWTSFSPNLLELKRLVAYARSSANLLTKLILEEQIGSYKWECLFRTPLNNYDAVILLHRDKLPYPQRLLFPSELNHGKHVAHGKASKSFHPFMLPGDLKGSSKEKEFSNTIKLWYDSLGGDAIGITWEKFPAKKRGRDEVGEEGKDPVDVLKEVGEVGKGFVRSVFLLKAPRRMN</sequence>
<dbReference type="EMBL" id="RXIC02000023">
    <property type="protein sequence ID" value="KAB1213028.1"/>
    <property type="molecule type" value="Genomic_DNA"/>
</dbReference>
<evidence type="ECO:0000313" key="13">
    <source>
        <dbReference type="Proteomes" id="UP000516437"/>
    </source>
</evidence>
<evidence type="ECO:0000259" key="8">
    <source>
        <dbReference type="Pfam" id="PF17404"/>
    </source>
</evidence>
<proteinExistence type="inferred from homology"/>
<dbReference type="GO" id="GO:0006364">
    <property type="term" value="P:rRNA processing"/>
    <property type="evidence" value="ECO:0007669"/>
    <property type="project" value="TreeGrafter"/>
</dbReference>
<dbReference type="GO" id="GO:0006409">
    <property type="term" value="P:tRNA export from nucleus"/>
    <property type="evidence" value="ECO:0007669"/>
    <property type="project" value="TreeGrafter"/>
</dbReference>
<evidence type="ECO:0000256" key="3">
    <source>
        <dbReference type="ARBA" id="ARBA00022884"/>
    </source>
</evidence>
<dbReference type="InterPro" id="IPR035370">
    <property type="entry name" value="Nrap_D5"/>
</dbReference>
<evidence type="ECO:0000259" key="10">
    <source>
        <dbReference type="Pfam" id="PF17406"/>
    </source>
</evidence>
<evidence type="ECO:0000259" key="11">
    <source>
        <dbReference type="Pfam" id="PF17407"/>
    </source>
</evidence>
<dbReference type="InterPro" id="IPR035082">
    <property type="entry name" value="Nrap_D1"/>
</dbReference>
<feature type="domain" description="Nrap protein" evidence="10">
    <location>
        <begin position="790"/>
        <end position="943"/>
    </location>
</feature>
<evidence type="ECO:0000259" key="7">
    <source>
        <dbReference type="Pfam" id="PF17403"/>
    </source>
</evidence>
<evidence type="ECO:0000256" key="1">
    <source>
        <dbReference type="ARBA" id="ARBA00004604"/>
    </source>
</evidence>